<protein>
    <submittedName>
        <fullName evidence="1">Uncharacterized protein</fullName>
    </submittedName>
</protein>
<gene>
    <name evidence="1" type="ORF">RR48_08592</name>
</gene>
<name>A0A194RN30_PAPMA</name>
<reference evidence="1 2" key="1">
    <citation type="journal article" date="2015" name="Nat. Commun.">
        <title>Outbred genome sequencing and CRISPR/Cas9 gene editing in butterflies.</title>
        <authorList>
            <person name="Li X."/>
            <person name="Fan D."/>
            <person name="Zhang W."/>
            <person name="Liu G."/>
            <person name="Zhang L."/>
            <person name="Zhao L."/>
            <person name="Fang X."/>
            <person name="Chen L."/>
            <person name="Dong Y."/>
            <person name="Chen Y."/>
            <person name="Ding Y."/>
            <person name="Zhao R."/>
            <person name="Feng M."/>
            <person name="Zhu Y."/>
            <person name="Feng Y."/>
            <person name="Jiang X."/>
            <person name="Zhu D."/>
            <person name="Xiang H."/>
            <person name="Feng X."/>
            <person name="Li S."/>
            <person name="Wang J."/>
            <person name="Zhang G."/>
            <person name="Kronforst M.R."/>
            <person name="Wang W."/>
        </authorList>
    </citation>
    <scope>NUCLEOTIDE SEQUENCE [LARGE SCALE GENOMIC DNA]</scope>
    <source>
        <strain evidence="1">Ya'a_city_454_Pm</strain>
        <tissue evidence="1">Whole body</tissue>
    </source>
</reference>
<sequence>MLIRRVALQRPLRPRNLYNLKAARSTQSMSTHPRQNATLLVHTSVEAIMTCVGACAAL</sequence>
<organism evidence="1 2">
    <name type="scientific">Papilio machaon</name>
    <name type="common">Old World swallowtail butterfly</name>
    <dbReference type="NCBI Taxonomy" id="76193"/>
    <lineage>
        <taxon>Eukaryota</taxon>
        <taxon>Metazoa</taxon>
        <taxon>Ecdysozoa</taxon>
        <taxon>Arthropoda</taxon>
        <taxon>Hexapoda</taxon>
        <taxon>Insecta</taxon>
        <taxon>Pterygota</taxon>
        <taxon>Neoptera</taxon>
        <taxon>Endopterygota</taxon>
        <taxon>Lepidoptera</taxon>
        <taxon>Glossata</taxon>
        <taxon>Ditrysia</taxon>
        <taxon>Papilionoidea</taxon>
        <taxon>Papilionidae</taxon>
        <taxon>Papilioninae</taxon>
        <taxon>Papilio</taxon>
    </lineage>
</organism>
<evidence type="ECO:0000313" key="2">
    <source>
        <dbReference type="Proteomes" id="UP000053240"/>
    </source>
</evidence>
<proteinExistence type="predicted"/>
<dbReference type="Proteomes" id="UP000053240">
    <property type="component" value="Unassembled WGS sequence"/>
</dbReference>
<dbReference type="AlphaFoldDB" id="A0A194RN30"/>
<accession>A0A194RN30</accession>
<dbReference type="InParanoid" id="A0A194RN30"/>
<keyword evidence="2" id="KW-1185">Reference proteome</keyword>
<dbReference type="EMBL" id="KQ460152">
    <property type="protein sequence ID" value="KPJ17406.1"/>
    <property type="molecule type" value="Genomic_DNA"/>
</dbReference>
<evidence type="ECO:0000313" key="1">
    <source>
        <dbReference type="EMBL" id="KPJ17406.1"/>
    </source>
</evidence>